<dbReference type="SUPFAM" id="SSF52540">
    <property type="entry name" value="P-loop containing nucleoside triphosphate hydrolases"/>
    <property type="match status" value="1"/>
</dbReference>
<organism evidence="8 9">
    <name type="scientific">Desulfovibrio gilichinskyi</name>
    <dbReference type="NCBI Taxonomy" id="1519643"/>
    <lineage>
        <taxon>Bacteria</taxon>
        <taxon>Pseudomonadati</taxon>
        <taxon>Thermodesulfobacteriota</taxon>
        <taxon>Desulfovibrionia</taxon>
        <taxon>Desulfovibrionales</taxon>
        <taxon>Desulfovibrionaceae</taxon>
        <taxon>Desulfovibrio</taxon>
    </lineage>
</organism>
<comment type="similarity">
    <text evidence="5">Belongs to the DEAD box helicase family.</text>
</comment>
<dbReference type="CDD" id="cd18787">
    <property type="entry name" value="SF2_C_DEAD"/>
    <property type="match status" value="1"/>
</dbReference>
<dbReference type="Proteomes" id="UP000192906">
    <property type="component" value="Unassembled WGS sequence"/>
</dbReference>
<dbReference type="GO" id="GO:0003724">
    <property type="term" value="F:RNA helicase activity"/>
    <property type="evidence" value="ECO:0007669"/>
    <property type="project" value="TreeGrafter"/>
</dbReference>
<dbReference type="Pfam" id="PF00271">
    <property type="entry name" value="Helicase_C"/>
    <property type="match status" value="1"/>
</dbReference>
<dbReference type="OrthoDB" id="9805696at2"/>
<dbReference type="GO" id="GO:0005524">
    <property type="term" value="F:ATP binding"/>
    <property type="evidence" value="ECO:0007669"/>
    <property type="project" value="UniProtKB-KW"/>
</dbReference>
<dbReference type="PROSITE" id="PS51194">
    <property type="entry name" value="HELICASE_CTER"/>
    <property type="match status" value="1"/>
</dbReference>
<dbReference type="RefSeq" id="WP_085101982.1">
    <property type="nucleotide sequence ID" value="NZ_FWZU01000003.1"/>
</dbReference>
<dbReference type="Gene3D" id="3.40.50.300">
    <property type="entry name" value="P-loop containing nucleotide triphosphate hydrolases"/>
    <property type="match status" value="2"/>
</dbReference>
<dbReference type="PROSITE" id="PS51192">
    <property type="entry name" value="HELICASE_ATP_BIND_1"/>
    <property type="match status" value="1"/>
</dbReference>
<keyword evidence="3 8" id="KW-0347">Helicase</keyword>
<dbReference type="InterPro" id="IPR044742">
    <property type="entry name" value="DEAD/DEAH_RhlB"/>
</dbReference>
<gene>
    <name evidence="8" type="ORF">SAMN06295933_2138</name>
</gene>
<dbReference type="AlphaFoldDB" id="A0A1X7DP92"/>
<dbReference type="CDD" id="cd00268">
    <property type="entry name" value="DEADc"/>
    <property type="match status" value="1"/>
</dbReference>
<dbReference type="InterPro" id="IPR014001">
    <property type="entry name" value="Helicase_ATP-bd"/>
</dbReference>
<protein>
    <submittedName>
        <fullName evidence="8">Superfamily II DNA and RNA helicase</fullName>
    </submittedName>
</protein>
<keyword evidence="1" id="KW-0547">Nucleotide-binding</keyword>
<reference evidence="9" key="1">
    <citation type="submission" date="2017-04" db="EMBL/GenBank/DDBJ databases">
        <authorList>
            <person name="Varghese N."/>
            <person name="Submissions S."/>
        </authorList>
    </citation>
    <scope>NUCLEOTIDE SEQUENCE [LARGE SCALE GENOMIC DNA]</scope>
    <source>
        <strain evidence="9">K3S</strain>
    </source>
</reference>
<dbReference type="PANTHER" id="PTHR47959:SF13">
    <property type="entry name" value="ATP-DEPENDENT RNA HELICASE RHLE"/>
    <property type="match status" value="1"/>
</dbReference>
<dbReference type="STRING" id="1519643.SAMN06295933_2138"/>
<dbReference type="InterPro" id="IPR001650">
    <property type="entry name" value="Helicase_C-like"/>
</dbReference>
<evidence type="ECO:0000259" key="7">
    <source>
        <dbReference type="PROSITE" id="PS51194"/>
    </source>
</evidence>
<keyword evidence="2" id="KW-0378">Hydrolase</keyword>
<evidence type="ECO:0000256" key="1">
    <source>
        <dbReference type="ARBA" id="ARBA00022741"/>
    </source>
</evidence>
<dbReference type="InterPro" id="IPR027417">
    <property type="entry name" value="P-loop_NTPase"/>
</dbReference>
<evidence type="ECO:0000256" key="2">
    <source>
        <dbReference type="ARBA" id="ARBA00022801"/>
    </source>
</evidence>
<dbReference type="GO" id="GO:0003676">
    <property type="term" value="F:nucleic acid binding"/>
    <property type="evidence" value="ECO:0007669"/>
    <property type="project" value="InterPro"/>
</dbReference>
<evidence type="ECO:0000256" key="3">
    <source>
        <dbReference type="ARBA" id="ARBA00022806"/>
    </source>
</evidence>
<evidence type="ECO:0000256" key="5">
    <source>
        <dbReference type="ARBA" id="ARBA00038437"/>
    </source>
</evidence>
<dbReference type="GO" id="GO:0005829">
    <property type="term" value="C:cytosol"/>
    <property type="evidence" value="ECO:0007669"/>
    <property type="project" value="TreeGrafter"/>
</dbReference>
<proteinExistence type="inferred from homology"/>
<dbReference type="SMART" id="SM00490">
    <property type="entry name" value="HELICc"/>
    <property type="match status" value="1"/>
</dbReference>
<dbReference type="Pfam" id="PF00270">
    <property type="entry name" value="DEAD"/>
    <property type="match status" value="1"/>
</dbReference>
<keyword evidence="9" id="KW-1185">Reference proteome</keyword>
<sequence>MNFESFCFDSRIASGIRATGYSSPTSVQVKAIPAILEGYDVLGLTQSGTGKTSAFVLPVLQRLINSEAHTRGPVRVLVLAPGSAQVIKIHEKFISLGKQTGIRCGAVFSADDSELVKQTKLKDLFHVTVLVAGPDRLMELINRAEVDLSQVDTIVLDDVDCLLEQGFSFEIKSILTKLSKNRQNLMFSATLPSGVSSLSAAVLKDPKIFQIANTAPVETVKHICCPVPVHLKQEFLKALLEDIEFESVLVFVRTRRWADRLGARLIKAGLNAVSLHGDLSQSKRKIVLDGFKSGEFKIMVATDLAACSIECSSITHVINYDMPDTTEIYEHRIEKADIDGKKGVIFLFAADEDIKQVEEIDKLIGGHLSLHHLENFDYKMAKPEPVLPEPVLKKDHGKSYRFKKGVKIQSHGAKGRV</sequence>
<dbReference type="SMART" id="SM00487">
    <property type="entry name" value="DEXDc"/>
    <property type="match status" value="1"/>
</dbReference>
<evidence type="ECO:0000313" key="9">
    <source>
        <dbReference type="Proteomes" id="UP000192906"/>
    </source>
</evidence>
<dbReference type="EMBL" id="FWZU01000003">
    <property type="protein sequence ID" value="SMF19074.1"/>
    <property type="molecule type" value="Genomic_DNA"/>
</dbReference>
<evidence type="ECO:0000313" key="8">
    <source>
        <dbReference type="EMBL" id="SMF19074.1"/>
    </source>
</evidence>
<dbReference type="InterPro" id="IPR011545">
    <property type="entry name" value="DEAD/DEAH_box_helicase_dom"/>
</dbReference>
<accession>A0A1X7DP92</accession>
<feature type="domain" description="Helicase ATP-binding" evidence="6">
    <location>
        <begin position="32"/>
        <end position="209"/>
    </location>
</feature>
<evidence type="ECO:0000259" key="6">
    <source>
        <dbReference type="PROSITE" id="PS51192"/>
    </source>
</evidence>
<dbReference type="GO" id="GO:0016787">
    <property type="term" value="F:hydrolase activity"/>
    <property type="evidence" value="ECO:0007669"/>
    <property type="project" value="UniProtKB-KW"/>
</dbReference>
<dbReference type="InterPro" id="IPR050079">
    <property type="entry name" value="DEAD_box_RNA_helicase"/>
</dbReference>
<keyword evidence="4" id="KW-0067">ATP-binding</keyword>
<evidence type="ECO:0000256" key="4">
    <source>
        <dbReference type="ARBA" id="ARBA00022840"/>
    </source>
</evidence>
<feature type="domain" description="Helicase C-terminal" evidence="7">
    <location>
        <begin position="235"/>
        <end position="384"/>
    </location>
</feature>
<name>A0A1X7DP92_9BACT</name>
<dbReference type="PANTHER" id="PTHR47959">
    <property type="entry name" value="ATP-DEPENDENT RNA HELICASE RHLE-RELATED"/>
    <property type="match status" value="1"/>
</dbReference>